<evidence type="ECO:0000313" key="9">
    <source>
        <dbReference type="Proteomes" id="UP000095149"/>
    </source>
</evidence>
<comment type="similarity">
    <text evidence="2 7">Belongs to the ferroportin (FP) (TC 2.A.100) family. SLC40A subfamily.</text>
</comment>
<organism evidence="8 9">
    <name type="scientific">Cryptococcus amylolentus CBS 6273</name>
    <dbReference type="NCBI Taxonomy" id="1296118"/>
    <lineage>
        <taxon>Eukaryota</taxon>
        <taxon>Fungi</taxon>
        <taxon>Dikarya</taxon>
        <taxon>Basidiomycota</taxon>
        <taxon>Agaricomycotina</taxon>
        <taxon>Tremellomycetes</taxon>
        <taxon>Tremellales</taxon>
        <taxon>Cryptococcaceae</taxon>
        <taxon>Cryptococcus</taxon>
    </lineage>
</organism>
<sequence>MTHPARAPSLAGAVLYLTVLSFSGQMITYLLSSGFTSSQVGAVRTLSVAFEVGATFVAPCLISMIGPVRAALWSGNWQLFSLLAGSFVFASYSEQPFVAASGLVVGTILSHLGLRTFDLCTQIIVQEEVEPEVRGIFSSIESAWQNAFELLSYTSTIIFFRPDQFHYPVWLSVGAVATAVLLFSNFVWHRRGHLLHPEKMAGICGCHERWGNVG</sequence>
<dbReference type="Proteomes" id="UP000095149">
    <property type="component" value="Unassembled WGS sequence"/>
</dbReference>
<proteinExistence type="inferred from homology"/>
<evidence type="ECO:0000256" key="4">
    <source>
        <dbReference type="ARBA" id="ARBA00022692"/>
    </source>
</evidence>
<keyword evidence="6 7" id="KW-0472">Membrane</keyword>
<dbReference type="GO" id="GO:0016020">
    <property type="term" value="C:membrane"/>
    <property type="evidence" value="ECO:0007669"/>
    <property type="project" value="UniProtKB-SubCell"/>
</dbReference>
<dbReference type="OrthoDB" id="648861at2759"/>
<dbReference type="PANTHER" id="PTHR11660">
    <property type="entry name" value="SOLUTE CARRIER FAMILY 40 MEMBER"/>
    <property type="match status" value="1"/>
</dbReference>
<comment type="function">
    <text evidence="7">May be involved in iron transport and iron homeostasis.</text>
</comment>
<feature type="transmembrane region" description="Helical" evidence="7">
    <location>
        <begin position="97"/>
        <end position="114"/>
    </location>
</feature>
<dbReference type="PANTHER" id="PTHR11660:SF57">
    <property type="entry name" value="SOLUTE CARRIER FAMILY 40 MEMBER"/>
    <property type="match status" value="1"/>
</dbReference>
<evidence type="ECO:0000256" key="7">
    <source>
        <dbReference type="RuleBase" id="RU365065"/>
    </source>
</evidence>
<keyword evidence="7" id="KW-0406">Ion transport</keyword>
<feature type="transmembrane region" description="Helical" evidence="7">
    <location>
        <begin position="169"/>
        <end position="188"/>
    </location>
</feature>
<dbReference type="InterPro" id="IPR009716">
    <property type="entry name" value="Ferroportin-1"/>
</dbReference>
<evidence type="ECO:0000256" key="5">
    <source>
        <dbReference type="ARBA" id="ARBA00022989"/>
    </source>
</evidence>
<gene>
    <name evidence="8" type="ORF">I350_06525</name>
</gene>
<feature type="transmembrane region" description="Helical" evidence="7">
    <location>
        <begin position="12"/>
        <end position="31"/>
    </location>
</feature>
<dbReference type="InterPro" id="IPR036259">
    <property type="entry name" value="MFS_trans_sf"/>
</dbReference>
<comment type="caution">
    <text evidence="7">Lacks conserved residue(s) required for the propagation of feature annotation.</text>
</comment>
<keyword evidence="5 7" id="KW-1133">Transmembrane helix</keyword>
<evidence type="ECO:0000256" key="1">
    <source>
        <dbReference type="ARBA" id="ARBA00004141"/>
    </source>
</evidence>
<evidence type="ECO:0000256" key="3">
    <source>
        <dbReference type="ARBA" id="ARBA00022448"/>
    </source>
</evidence>
<keyword evidence="4 7" id="KW-0812">Transmembrane</keyword>
<comment type="subcellular location">
    <subcellularLocation>
        <location evidence="1 7">Membrane</location>
        <topology evidence="1 7">Multi-pass membrane protein</topology>
    </subcellularLocation>
</comment>
<dbReference type="SUPFAM" id="SSF103473">
    <property type="entry name" value="MFS general substrate transporter"/>
    <property type="match status" value="1"/>
</dbReference>
<evidence type="ECO:0000313" key="8">
    <source>
        <dbReference type="EMBL" id="ODO01699.1"/>
    </source>
</evidence>
<dbReference type="AlphaFoldDB" id="A0A1E3JLE5"/>
<evidence type="ECO:0000256" key="6">
    <source>
        <dbReference type="ARBA" id="ARBA00023136"/>
    </source>
</evidence>
<feature type="transmembrane region" description="Helical" evidence="7">
    <location>
        <begin position="43"/>
        <end position="65"/>
    </location>
</feature>
<accession>A0A1E3JLE5</accession>
<reference evidence="8 9" key="1">
    <citation type="submission" date="2016-06" db="EMBL/GenBank/DDBJ databases">
        <title>Evolution of pathogenesis and genome organization in the Tremellales.</title>
        <authorList>
            <person name="Cuomo C."/>
            <person name="Litvintseva A."/>
            <person name="Heitman J."/>
            <person name="Chen Y."/>
            <person name="Sun S."/>
            <person name="Springer D."/>
            <person name="Dromer F."/>
            <person name="Young S."/>
            <person name="Zeng Q."/>
            <person name="Chapman S."/>
            <person name="Gujja S."/>
            <person name="Saif S."/>
            <person name="Birren B."/>
        </authorList>
    </citation>
    <scope>NUCLEOTIDE SEQUENCE [LARGE SCALE GENOMIC DNA]</scope>
    <source>
        <strain evidence="8 9">CBS 6273</strain>
    </source>
</reference>
<dbReference type="GO" id="GO:0005381">
    <property type="term" value="F:iron ion transmembrane transporter activity"/>
    <property type="evidence" value="ECO:0007669"/>
    <property type="project" value="UniProtKB-UniRule"/>
</dbReference>
<dbReference type="Pfam" id="PF06963">
    <property type="entry name" value="FPN1"/>
    <property type="match status" value="1"/>
</dbReference>
<keyword evidence="3 7" id="KW-0813">Transport</keyword>
<evidence type="ECO:0000256" key="2">
    <source>
        <dbReference type="ARBA" id="ARBA00006279"/>
    </source>
</evidence>
<comment type="caution">
    <text evidence="8">The sequence shown here is derived from an EMBL/GenBank/DDBJ whole genome shotgun (WGS) entry which is preliminary data.</text>
</comment>
<name>A0A1E3JLE5_9TREE</name>
<protein>
    <recommendedName>
        <fullName evidence="7">Solute carrier family 40 member</fullName>
    </recommendedName>
</protein>
<dbReference type="EMBL" id="MEKH01000010">
    <property type="protein sequence ID" value="ODO01699.1"/>
    <property type="molecule type" value="Genomic_DNA"/>
</dbReference>